<keyword evidence="2" id="KW-0378">Hydrolase</keyword>
<reference evidence="5 6" key="1">
    <citation type="submission" date="2022-04" db="EMBL/GenBank/DDBJ databases">
        <title>Positive selection, recombination, and allopatry shape intraspecific diversity of widespread and dominant cyanobacteria.</title>
        <authorList>
            <person name="Wei J."/>
            <person name="Shu W."/>
            <person name="Hu C."/>
        </authorList>
    </citation>
    <scope>NUCLEOTIDE SEQUENCE [LARGE SCALE GENOMIC DNA]</scope>
    <source>
        <strain evidence="5 6">GB2-A4</strain>
    </source>
</reference>
<keyword evidence="2" id="KW-0067">ATP-binding</keyword>
<keyword evidence="2" id="KW-0347">Helicase</keyword>
<dbReference type="EMBL" id="JAMPKM010000014">
    <property type="protein sequence ID" value="MEP0819331.1"/>
    <property type="molecule type" value="Genomic_DNA"/>
</dbReference>
<evidence type="ECO:0000259" key="4">
    <source>
        <dbReference type="Pfam" id="PF12705"/>
    </source>
</evidence>
<dbReference type="InterPro" id="IPR038726">
    <property type="entry name" value="PDDEXK_AddAB-type"/>
</dbReference>
<evidence type="ECO:0000256" key="2">
    <source>
        <dbReference type="ARBA" id="ARBA00022806"/>
    </source>
</evidence>
<comment type="caution">
    <text evidence="5">The sequence shown here is derived from an EMBL/GenBank/DDBJ whole genome shotgun (WGS) entry which is preliminary data.</text>
</comment>
<evidence type="ECO:0000313" key="5">
    <source>
        <dbReference type="EMBL" id="MEP0819331.1"/>
    </source>
</evidence>
<dbReference type="Proteomes" id="UP001464891">
    <property type="component" value="Unassembled WGS sequence"/>
</dbReference>
<keyword evidence="6" id="KW-1185">Reference proteome</keyword>
<evidence type="ECO:0000313" key="6">
    <source>
        <dbReference type="Proteomes" id="UP001464891"/>
    </source>
</evidence>
<proteinExistence type="predicted"/>
<protein>
    <submittedName>
        <fullName evidence="5">PD-(D/E)XK nuclease family protein</fullName>
    </submittedName>
</protein>
<dbReference type="RefSeq" id="WP_190439934.1">
    <property type="nucleotide sequence ID" value="NZ_JAMPKM010000014.1"/>
</dbReference>
<gene>
    <name evidence="5" type="ORF">NC998_19710</name>
</gene>
<dbReference type="Pfam" id="PF12705">
    <property type="entry name" value="PDDEXK_1"/>
    <property type="match status" value="1"/>
</dbReference>
<evidence type="ECO:0000256" key="1">
    <source>
        <dbReference type="ARBA" id="ARBA00022763"/>
    </source>
</evidence>
<keyword evidence="1" id="KW-0227">DNA damage</keyword>
<name>A0ABV0JC30_9CYAN</name>
<feature type="domain" description="PD-(D/E)XK endonuclease-like" evidence="4">
    <location>
        <begin position="24"/>
        <end position="96"/>
    </location>
</feature>
<sequence length="394" mass="44873">MQLSQRPAVYALPSYSLTGDLLGFLRCGLQYRYTRIGKLPSTRPVQAWFGQFIHGVLEESYRRFDESRKRGAMNLPPWSEETIAGICELIKKRLAAQQLFPWGADLEELGYARAKVAVNELGPQLFPLIHRAEVRLTGARALPLAQIPPEYRFREADRYEMMGVIDVVTNVQLYDPDLWGNLLVKELLTDFKARSLKPPGEFEVIIDYKGMRRPSQKPIDPSKPSFWDIYGWQAQTYAHLRQAQEDSLPVMAGVIIYLNELLPTKGDLRRLREEIANGETDVVPEPGSETEQLLREWKDRKGEEPPILPFEFRLKRGLRVLPVAEATIAHALQEFDSAVARIEICRGKELQQGRVLSTWEKNAEDESTCAACDARTFCPSYTAETEPKLPGVRT</sequence>
<keyword evidence="2" id="KW-0547">Nucleotide-binding</keyword>
<keyword evidence="3" id="KW-0234">DNA repair</keyword>
<organism evidence="5 6">
    <name type="scientific">Trichocoleus desertorum GB2-A4</name>
    <dbReference type="NCBI Taxonomy" id="2933944"/>
    <lineage>
        <taxon>Bacteria</taxon>
        <taxon>Bacillati</taxon>
        <taxon>Cyanobacteriota</taxon>
        <taxon>Cyanophyceae</taxon>
        <taxon>Leptolyngbyales</taxon>
        <taxon>Trichocoleusaceae</taxon>
        <taxon>Trichocoleus</taxon>
    </lineage>
</organism>
<accession>A0ABV0JC30</accession>
<evidence type="ECO:0000256" key="3">
    <source>
        <dbReference type="ARBA" id="ARBA00023204"/>
    </source>
</evidence>